<gene>
    <name evidence="3" type="ORF">BOH78_2567</name>
</gene>
<feature type="compositionally biased region" description="Polar residues" evidence="2">
    <location>
        <begin position="781"/>
        <end position="808"/>
    </location>
</feature>
<dbReference type="EMBL" id="MQVM01000010">
    <property type="protein sequence ID" value="ONH74271.1"/>
    <property type="molecule type" value="Genomic_DNA"/>
</dbReference>
<evidence type="ECO:0000256" key="1">
    <source>
        <dbReference type="SAM" id="Coils"/>
    </source>
</evidence>
<feature type="compositionally biased region" description="Acidic residues" evidence="2">
    <location>
        <begin position="267"/>
        <end position="276"/>
    </location>
</feature>
<feature type="compositionally biased region" description="Basic and acidic residues" evidence="2">
    <location>
        <begin position="388"/>
        <end position="404"/>
    </location>
</feature>
<feature type="region of interest" description="Disordered" evidence="2">
    <location>
        <begin position="267"/>
        <end position="293"/>
    </location>
</feature>
<accession>A0A1V2LM93</accession>
<feature type="compositionally biased region" description="Basic and acidic residues" evidence="2">
    <location>
        <begin position="718"/>
        <end position="733"/>
    </location>
</feature>
<protein>
    <submittedName>
        <fullName evidence="3">Uncharacterized protein</fullName>
    </submittedName>
</protein>
<feature type="compositionally biased region" description="Basic residues" evidence="2">
    <location>
        <begin position="376"/>
        <end position="387"/>
    </location>
</feature>
<comment type="caution">
    <text evidence="3">The sequence shown here is derived from an EMBL/GenBank/DDBJ whole genome shotgun (WGS) entry which is preliminary data.</text>
</comment>
<sequence length="992" mass="113095">MARKKNNRGSNRGNSKLVRSESQEDDMAGASPKINPNEEKLKKTVQVYLTKFDAKLEEMLDEFDNFDYRHKPLLTQSEFEEEFLVILSKLLRRSNKYELIHCIFKTLVENSLNDLHKLLCLIDFMINISNYDPSVFKKLPNEIVGSVSKKPLFSKIEEYIYNRGRMNYPFKSFNKSLILSKSKDQGQDRRETHHEENTPLFNYDSDESEEVDQADIANQRKSMNVSLAELTKKIMSKSKQVTKETMDYDLIKKEESDDDAFLIANYESDESDDDDLMPPPASNDSDDEEYTDSAAEQLTKKKKLLSKEAQLEDMVRSDSDYFSAEEASGHEPQSDINMENLNTQMDSTTSILEHNFDYQALSGALSATTLQSLKKIGQKPKSRKVKQKQTEKKQKAIASRETKSRKPRSPVKRKTYYVLEKDLDFLYLEIERRLPKIQSTLLKSESKGFVYKPAQYSLFANLSSEQTDMDDSVKKSTDNLINSFVFQTYKKSGGCALDRTQIIHPLEYSYVMENLERLKESGKKLAPIVFIDRFSSLLDYDGNINEKIDPLRIKNTKVKGLINLKLFNSEDEYFEKFKKVVPRDKVAARLKYMNRLVTDGKSLYIFDLCDEIVQAMESAPQLNYDSEEEEEKQKETATLEKLRAERLNFAEDQEEATDTNTAFNLRSQNKGELLKDIDNPVNEDAVHTDDTSDSKNSSANKVHNSSGLNGVMPTTEAESSKDDEGIPPHEDSTNRLPTSNGVVKIPEEIEAITAQTSNSPESLHETSSPQEIGKHLEESQNGVTPLTQEQPYTESSNDALNEESTSISAPDLAVNKENRNSDDENAKLNMIPGTASEKDSTQSQEPPAVLKKDSENPRQAKTLVPAARTKQKLDEIKDDRREAVYCSAKGINIPCSSVQKVLSTEEYFVLLSLVMFPTLKIETKFEGLHPHFLKCLGQAYNAFRPYLMSLFAEDVINFNNLPNFFKVDSVLFELQLQEAIKSFQVVSSRKYK</sequence>
<feature type="compositionally biased region" description="Polar residues" evidence="2">
    <location>
        <begin position="694"/>
        <end position="708"/>
    </location>
</feature>
<keyword evidence="1" id="KW-0175">Coiled coil</keyword>
<feature type="region of interest" description="Disordered" evidence="2">
    <location>
        <begin position="673"/>
        <end position="741"/>
    </location>
</feature>
<name>A0A1V2LM93_PICKU</name>
<feature type="region of interest" description="Disordered" evidence="2">
    <location>
        <begin position="183"/>
        <end position="211"/>
    </location>
</feature>
<feature type="compositionally biased region" description="Basic and acidic residues" evidence="2">
    <location>
        <begin position="814"/>
        <end position="826"/>
    </location>
</feature>
<evidence type="ECO:0000313" key="4">
    <source>
        <dbReference type="Proteomes" id="UP000189274"/>
    </source>
</evidence>
<proteinExistence type="predicted"/>
<organism evidence="3 4">
    <name type="scientific">Pichia kudriavzevii</name>
    <name type="common">Yeast</name>
    <name type="synonym">Issatchenkia orientalis</name>
    <dbReference type="NCBI Taxonomy" id="4909"/>
    <lineage>
        <taxon>Eukaryota</taxon>
        <taxon>Fungi</taxon>
        <taxon>Dikarya</taxon>
        <taxon>Ascomycota</taxon>
        <taxon>Saccharomycotina</taxon>
        <taxon>Pichiomycetes</taxon>
        <taxon>Pichiales</taxon>
        <taxon>Pichiaceae</taxon>
        <taxon>Pichia</taxon>
    </lineage>
</organism>
<feature type="compositionally biased region" description="Basic and acidic residues" evidence="2">
    <location>
        <begin position="673"/>
        <end position="693"/>
    </location>
</feature>
<feature type="region of interest" description="Disordered" evidence="2">
    <location>
        <begin position="781"/>
        <end position="870"/>
    </location>
</feature>
<reference evidence="4" key="1">
    <citation type="journal article" date="2017" name="Genome Announc.">
        <title>Genome sequences of Cyberlindnera fabianii 65, Pichia kudriavzevii 129, and Saccharomyces cerevisiae 131 isolated from fermented masau fruits in Zimbabwe.</title>
        <authorList>
            <person name="van Rijswijck I.M.H."/>
            <person name="Derks M.F.L."/>
            <person name="Abee T."/>
            <person name="de Ridder D."/>
            <person name="Smid E.J."/>
        </authorList>
    </citation>
    <scope>NUCLEOTIDE SEQUENCE [LARGE SCALE GENOMIC DNA]</scope>
    <source>
        <strain evidence="4">129</strain>
    </source>
</reference>
<feature type="coiled-coil region" evidence="1">
    <location>
        <begin position="625"/>
        <end position="659"/>
    </location>
</feature>
<evidence type="ECO:0000256" key="2">
    <source>
        <dbReference type="SAM" id="MobiDB-lite"/>
    </source>
</evidence>
<feature type="region of interest" description="Disordered" evidence="2">
    <location>
        <begin position="375"/>
        <end position="410"/>
    </location>
</feature>
<dbReference type="AlphaFoldDB" id="A0A1V2LM93"/>
<dbReference type="Proteomes" id="UP000189274">
    <property type="component" value="Unassembled WGS sequence"/>
</dbReference>
<evidence type="ECO:0000313" key="3">
    <source>
        <dbReference type="EMBL" id="ONH74271.1"/>
    </source>
</evidence>
<feature type="region of interest" description="Disordered" evidence="2">
    <location>
        <begin position="1"/>
        <end position="36"/>
    </location>
</feature>
<feature type="compositionally biased region" description="Basic and acidic residues" evidence="2">
    <location>
        <begin position="183"/>
        <end position="197"/>
    </location>
</feature>
<dbReference type="VEuPathDB" id="FungiDB:C5L36_0A09765"/>